<dbReference type="SUPFAM" id="SSF53756">
    <property type="entry name" value="UDP-Glycosyltransferase/glycogen phosphorylase"/>
    <property type="match status" value="1"/>
</dbReference>
<feature type="domain" description="Erythromycin biosynthesis protein CIII-like C-terminal" evidence="2">
    <location>
        <begin position="318"/>
        <end position="405"/>
    </location>
</feature>
<dbReference type="CDD" id="cd03784">
    <property type="entry name" value="GT1_Gtf-like"/>
    <property type="match status" value="1"/>
</dbReference>
<dbReference type="Proteomes" id="UP001143347">
    <property type="component" value="Unassembled WGS sequence"/>
</dbReference>
<organism evidence="3 4">
    <name type="scientific">Gordonia aquimaris</name>
    <dbReference type="NCBI Taxonomy" id="2984863"/>
    <lineage>
        <taxon>Bacteria</taxon>
        <taxon>Bacillati</taxon>
        <taxon>Actinomycetota</taxon>
        <taxon>Actinomycetes</taxon>
        <taxon>Mycobacteriales</taxon>
        <taxon>Gordoniaceae</taxon>
        <taxon>Gordonia</taxon>
    </lineage>
</organism>
<evidence type="ECO:0000259" key="2">
    <source>
        <dbReference type="Pfam" id="PF06722"/>
    </source>
</evidence>
<sequence>MRIAFAVNGTRGDVQPAAVLAHRLAERGHDVILGIPPNLGDAIAGSGMHVRRLGLDTQAQLDHVSRARAAAGRDPIKLQRMLAEVRDLGWAEIVGDMAGVVEGADVVVTGFTTEQVAAMYALRAAIPVISLHHAPIRPNLSVGPLPAIGARSTSLNRLQWALADRALTAMTRRRDRELAGRVGGVPDDGPGWTRVRRAPGADIQAYDPMFAVHDDPVWDRDSRRRPRPVVGFLDIPGRLRQRMGSQMRGTASADVMSWIGRGEPPVYVGFGSMPLRDPAAVVGIVEWACRSVGRRALICAGWNRVDDMAAAVCDTSVVQVVDSIDHAVLARCAVVVHHGGAGTTAATLRAGVPSVVCWFSSDQPFWGAEVSRLGVGVSLRFRKLDAMRLAAGLRASLDPACVERARAMPSALVGAQQAADHAADVVESSVRPMRIVA</sequence>
<evidence type="ECO:0000313" key="4">
    <source>
        <dbReference type="Proteomes" id="UP001143347"/>
    </source>
</evidence>
<dbReference type="EMBL" id="JAPKFM010000001">
    <property type="protein sequence ID" value="MCX2962750.1"/>
    <property type="molecule type" value="Genomic_DNA"/>
</dbReference>
<protein>
    <submittedName>
        <fullName evidence="3">Glycosyltransferase</fullName>
    </submittedName>
</protein>
<dbReference type="RefSeq" id="WP_266059789.1">
    <property type="nucleotide sequence ID" value="NZ_JAPKFM010000001.1"/>
</dbReference>
<name>A0A9X3D0N8_9ACTN</name>
<gene>
    <name evidence="3" type="ORF">OSB52_01440</name>
</gene>
<dbReference type="GO" id="GO:0005975">
    <property type="term" value="P:carbohydrate metabolic process"/>
    <property type="evidence" value="ECO:0007669"/>
    <property type="project" value="InterPro"/>
</dbReference>
<keyword evidence="4" id="KW-1185">Reference proteome</keyword>
<dbReference type="InterPro" id="IPR002213">
    <property type="entry name" value="UDP_glucos_trans"/>
</dbReference>
<feature type="domain" description="Glycosyltransferase family 28 N-terminal" evidence="1">
    <location>
        <begin position="3"/>
        <end position="58"/>
    </location>
</feature>
<dbReference type="PANTHER" id="PTHR48050">
    <property type="entry name" value="STEROL 3-BETA-GLUCOSYLTRANSFERASE"/>
    <property type="match status" value="1"/>
</dbReference>
<dbReference type="GO" id="GO:0033072">
    <property type="term" value="P:vancomycin biosynthetic process"/>
    <property type="evidence" value="ECO:0007669"/>
    <property type="project" value="UniProtKB-ARBA"/>
</dbReference>
<dbReference type="Pfam" id="PF06722">
    <property type="entry name" value="EryCIII-like_C"/>
    <property type="match status" value="1"/>
</dbReference>
<evidence type="ECO:0000313" key="3">
    <source>
        <dbReference type="EMBL" id="MCX2962750.1"/>
    </source>
</evidence>
<dbReference type="Pfam" id="PF03033">
    <property type="entry name" value="Glyco_transf_28"/>
    <property type="match status" value="1"/>
</dbReference>
<dbReference type="Gene3D" id="3.40.50.2000">
    <property type="entry name" value="Glycogen Phosphorylase B"/>
    <property type="match status" value="2"/>
</dbReference>
<dbReference type="InterPro" id="IPR004276">
    <property type="entry name" value="GlycoTrans_28_N"/>
</dbReference>
<dbReference type="PANTHER" id="PTHR48050:SF13">
    <property type="entry name" value="STEROL 3-BETA-GLUCOSYLTRANSFERASE UGT80A2"/>
    <property type="match status" value="1"/>
</dbReference>
<comment type="caution">
    <text evidence="3">The sequence shown here is derived from an EMBL/GenBank/DDBJ whole genome shotgun (WGS) entry which is preliminary data.</text>
</comment>
<evidence type="ECO:0000259" key="1">
    <source>
        <dbReference type="Pfam" id="PF03033"/>
    </source>
</evidence>
<dbReference type="AlphaFoldDB" id="A0A9X3D0N8"/>
<reference evidence="3" key="1">
    <citation type="submission" date="2022-10" db="EMBL/GenBank/DDBJ databases">
        <title>WGS of marine actinomycetes from Thailand.</title>
        <authorList>
            <person name="Thawai C."/>
        </authorList>
    </citation>
    <scope>NUCLEOTIDE SEQUENCE</scope>
    <source>
        <strain evidence="3">SW21</strain>
    </source>
</reference>
<accession>A0A9X3D0N8</accession>
<dbReference type="FunFam" id="3.40.50.2000:FF:000009">
    <property type="entry name" value="Sterol 3-beta-glucosyltransferase UGT80A2"/>
    <property type="match status" value="1"/>
</dbReference>
<proteinExistence type="predicted"/>
<dbReference type="GO" id="GO:0008194">
    <property type="term" value="F:UDP-glycosyltransferase activity"/>
    <property type="evidence" value="ECO:0007669"/>
    <property type="project" value="InterPro"/>
</dbReference>
<dbReference type="InterPro" id="IPR050426">
    <property type="entry name" value="Glycosyltransferase_28"/>
</dbReference>
<dbReference type="GO" id="GO:0016758">
    <property type="term" value="F:hexosyltransferase activity"/>
    <property type="evidence" value="ECO:0007669"/>
    <property type="project" value="InterPro"/>
</dbReference>
<dbReference type="InterPro" id="IPR010610">
    <property type="entry name" value="EryCIII-like_C"/>
</dbReference>